<feature type="non-terminal residue" evidence="2">
    <location>
        <position position="1"/>
    </location>
</feature>
<keyword evidence="1" id="KW-0812">Transmembrane</keyword>
<proteinExistence type="predicted"/>
<keyword evidence="1" id="KW-1133">Transmembrane helix</keyword>
<evidence type="ECO:0000313" key="3">
    <source>
        <dbReference type="Proteomes" id="UP001374535"/>
    </source>
</evidence>
<gene>
    <name evidence="2" type="ORF">V8G54_016112</name>
</gene>
<dbReference type="Proteomes" id="UP001374535">
    <property type="component" value="Chromosome 5"/>
</dbReference>
<feature type="transmembrane region" description="Helical" evidence="1">
    <location>
        <begin position="93"/>
        <end position="112"/>
    </location>
</feature>
<protein>
    <submittedName>
        <fullName evidence="2">Uncharacterized protein</fullName>
    </submittedName>
</protein>
<accession>A0AAQ3RZ18</accession>
<evidence type="ECO:0000256" key="1">
    <source>
        <dbReference type="SAM" id="Phobius"/>
    </source>
</evidence>
<name>A0AAQ3RZ18_VIGMU</name>
<dbReference type="AlphaFoldDB" id="A0AAQ3RZ18"/>
<keyword evidence="3" id="KW-1185">Reference proteome</keyword>
<dbReference type="EMBL" id="CP144696">
    <property type="protein sequence ID" value="WVZ11582.1"/>
    <property type="molecule type" value="Genomic_DNA"/>
</dbReference>
<reference evidence="2 3" key="1">
    <citation type="journal article" date="2023" name="Life. Sci Alliance">
        <title>Evolutionary insights into 3D genome organization and epigenetic landscape of Vigna mungo.</title>
        <authorList>
            <person name="Junaid A."/>
            <person name="Singh B."/>
            <person name="Bhatia S."/>
        </authorList>
    </citation>
    <scope>NUCLEOTIDE SEQUENCE [LARGE SCALE GENOMIC DNA]</scope>
    <source>
        <strain evidence="2">Urdbean</strain>
    </source>
</reference>
<organism evidence="2 3">
    <name type="scientific">Vigna mungo</name>
    <name type="common">Black gram</name>
    <name type="synonym">Phaseolus mungo</name>
    <dbReference type="NCBI Taxonomy" id="3915"/>
    <lineage>
        <taxon>Eukaryota</taxon>
        <taxon>Viridiplantae</taxon>
        <taxon>Streptophyta</taxon>
        <taxon>Embryophyta</taxon>
        <taxon>Tracheophyta</taxon>
        <taxon>Spermatophyta</taxon>
        <taxon>Magnoliopsida</taxon>
        <taxon>eudicotyledons</taxon>
        <taxon>Gunneridae</taxon>
        <taxon>Pentapetalae</taxon>
        <taxon>rosids</taxon>
        <taxon>fabids</taxon>
        <taxon>Fabales</taxon>
        <taxon>Fabaceae</taxon>
        <taxon>Papilionoideae</taxon>
        <taxon>50 kb inversion clade</taxon>
        <taxon>NPAAA clade</taxon>
        <taxon>indigoferoid/millettioid clade</taxon>
        <taxon>Phaseoleae</taxon>
        <taxon>Vigna</taxon>
    </lineage>
</organism>
<keyword evidence="1" id="KW-0472">Membrane</keyword>
<evidence type="ECO:0000313" key="2">
    <source>
        <dbReference type="EMBL" id="WVZ11582.1"/>
    </source>
</evidence>
<sequence length="114" mass="12716">WESSVCARDREREGPHCSVTTTPVDTSKVVPPTISRCDFLYYGFLCRTCGADSTLVEWVPSHTLSFPALSVSVLLPTKHHVTSDQSPITGERGMFPIIAFFLIHVCLYHPIITH</sequence>